<proteinExistence type="predicted"/>
<protein>
    <submittedName>
        <fullName evidence="1">Uncharacterized protein</fullName>
    </submittedName>
</protein>
<dbReference type="AlphaFoldDB" id="A0AAN5DD15"/>
<dbReference type="EMBL" id="BTRK01000006">
    <property type="protein sequence ID" value="GMR61263.1"/>
    <property type="molecule type" value="Genomic_DNA"/>
</dbReference>
<evidence type="ECO:0000313" key="2">
    <source>
        <dbReference type="Proteomes" id="UP001328107"/>
    </source>
</evidence>
<dbReference type="Proteomes" id="UP001328107">
    <property type="component" value="Unassembled WGS sequence"/>
</dbReference>
<comment type="caution">
    <text evidence="1">The sequence shown here is derived from an EMBL/GenBank/DDBJ whole genome shotgun (WGS) entry which is preliminary data.</text>
</comment>
<keyword evidence="2" id="KW-1185">Reference proteome</keyword>
<evidence type="ECO:0000313" key="1">
    <source>
        <dbReference type="EMBL" id="GMR61263.1"/>
    </source>
</evidence>
<feature type="non-terminal residue" evidence="1">
    <location>
        <position position="191"/>
    </location>
</feature>
<name>A0AAN5DD15_9BILA</name>
<organism evidence="1 2">
    <name type="scientific">Pristionchus mayeri</name>
    <dbReference type="NCBI Taxonomy" id="1317129"/>
    <lineage>
        <taxon>Eukaryota</taxon>
        <taxon>Metazoa</taxon>
        <taxon>Ecdysozoa</taxon>
        <taxon>Nematoda</taxon>
        <taxon>Chromadorea</taxon>
        <taxon>Rhabditida</taxon>
        <taxon>Rhabditina</taxon>
        <taxon>Diplogasteromorpha</taxon>
        <taxon>Diplogasteroidea</taxon>
        <taxon>Neodiplogasteridae</taxon>
        <taxon>Pristionchus</taxon>
    </lineage>
</organism>
<reference evidence="2" key="1">
    <citation type="submission" date="2022-10" db="EMBL/GenBank/DDBJ databases">
        <title>Genome assembly of Pristionchus species.</title>
        <authorList>
            <person name="Yoshida K."/>
            <person name="Sommer R.J."/>
        </authorList>
    </citation>
    <scope>NUCLEOTIDE SEQUENCE [LARGE SCALE GENOMIC DNA]</scope>
    <source>
        <strain evidence="2">RS5460</strain>
    </source>
</reference>
<sequence>MPSDMTVVQLIVTMSGDLHLLRVHAGADPIVVPLARENKWSVVMKGFARAVEMSEESTREQSDKAKFWEGRRKAEKLTKRAMVDMESDLLGAFAPLLLPSRTLTSKGEEVVERTWRKGTREGLLRELVSIAAQIPFEQFKPLVLCISLLEKWTKTQETALLGYMKKADNDDKATWIQPIANLPFVFFVFST</sequence>
<accession>A0AAN5DD15</accession>
<gene>
    <name evidence="1" type="ORF">PMAYCL1PPCAC_31458</name>
</gene>